<keyword evidence="4 7" id="KW-0067">ATP-binding</keyword>
<dbReference type="Gene3D" id="3.40.850.10">
    <property type="entry name" value="Kinesin motor domain"/>
    <property type="match status" value="1"/>
</dbReference>
<dbReference type="CDD" id="cd01374">
    <property type="entry name" value="KISc_CENP_E"/>
    <property type="match status" value="1"/>
</dbReference>
<evidence type="ECO:0000313" key="12">
    <source>
        <dbReference type="Proteomes" id="UP000323000"/>
    </source>
</evidence>
<evidence type="ECO:0000313" key="11">
    <source>
        <dbReference type="EMBL" id="TXG52131.1"/>
    </source>
</evidence>
<dbReference type="GO" id="GO:0005524">
    <property type="term" value="F:ATP binding"/>
    <property type="evidence" value="ECO:0007669"/>
    <property type="project" value="UniProtKB-UniRule"/>
</dbReference>
<evidence type="ECO:0000256" key="6">
    <source>
        <dbReference type="ARBA" id="ARBA00023175"/>
    </source>
</evidence>
<feature type="coiled-coil region" evidence="8">
    <location>
        <begin position="355"/>
        <end position="426"/>
    </location>
</feature>
<keyword evidence="6 7" id="KW-0505">Motor protein</keyword>
<dbReference type="EMBL" id="VAHF01000010">
    <property type="protein sequence ID" value="TXG52131.1"/>
    <property type="molecule type" value="Genomic_DNA"/>
</dbReference>
<keyword evidence="2" id="KW-0493">Microtubule</keyword>
<dbReference type="InterPro" id="IPR027640">
    <property type="entry name" value="Kinesin-like_fam"/>
</dbReference>
<reference evidence="12" key="1">
    <citation type="journal article" date="2019" name="Gigascience">
        <title>De novo genome assembly of the endangered Acer yangbiense, a plant species with extremely small populations endemic to Yunnan Province, China.</title>
        <authorList>
            <person name="Yang J."/>
            <person name="Wariss H.M."/>
            <person name="Tao L."/>
            <person name="Zhang R."/>
            <person name="Yun Q."/>
            <person name="Hollingsworth P."/>
            <person name="Dao Z."/>
            <person name="Luo G."/>
            <person name="Guo H."/>
            <person name="Ma Y."/>
            <person name="Sun W."/>
        </authorList>
    </citation>
    <scope>NUCLEOTIDE SEQUENCE [LARGE SCALE GENOMIC DNA]</scope>
    <source>
        <strain evidence="12">cv. Malutang</strain>
    </source>
</reference>
<feature type="region of interest" description="Disordered" evidence="9">
    <location>
        <begin position="761"/>
        <end position="784"/>
    </location>
</feature>
<dbReference type="FunFam" id="3.40.850.10:FF:000016">
    <property type="entry name" value="Kinesin-like protein"/>
    <property type="match status" value="1"/>
</dbReference>
<feature type="compositionally biased region" description="Acidic residues" evidence="9">
    <location>
        <begin position="688"/>
        <end position="701"/>
    </location>
</feature>
<evidence type="ECO:0000256" key="4">
    <source>
        <dbReference type="ARBA" id="ARBA00022840"/>
    </source>
</evidence>
<feature type="compositionally biased region" description="Polar residues" evidence="9">
    <location>
        <begin position="639"/>
        <end position="653"/>
    </location>
</feature>
<dbReference type="OrthoDB" id="3176171at2759"/>
<feature type="compositionally biased region" description="Polar residues" evidence="9">
    <location>
        <begin position="761"/>
        <end position="770"/>
    </location>
</feature>
<dbReference type="InterPro" id="IPR027417">
    <property type="entry name" value="P-loop_NTPase"/>
</dbReference>
<organism evidence="11 12">
    <name type="scientific">Acer yangbiense</name>
    <dbReference type="NCBI Taxonomy" id="1000413"/>
    <lineage>
        <taxon>Eukaryota</taxon>
        <taxon>Viridiplantae</taxon>
        <taxon>Streptophyta</taxon>
        <taxon>Embryophyta</taxon>
        <taxon>Tracheophyta</taxon>
        <taxon>Spermatophyta</taxon>
        <taxon>Magnoliopsida</taxon>
        <taxon>eudicotyledons</taxon>
        <taxon>Gunneridae</taxon>
        <taxon>Pentapetalae</taxon>
        <taxon>rosids</taxon>
        <taxon>malvids</taxon>
        <taxon>Sapindales</taxon>
        <taxon>Sapindaceae</taxon>
        <taxon>Hippocastanoideae</taxon>
        <taxon>Acereae</taxon>
        <taxon>Acer</taxon>
    </lineage>
</organism>
<dbReference type="GO" id="GO:0005874">
    <property type="term" value="C:microtubule"/>
    <property type="evidence" value="ECO:0007669"/>
    <property type="project" value="UniProtKB-KW"/>
</dbReference>
<dbReference type="InterPro" id="IPR001752">
    <property type="entry name" value="Kinesin_motor_dom"/>
</dbReference>
<dbReference type="GO" id="GO:0007018">
    <property type="term" value="P:microtubule-based movement"/>
    <property type="evidence" value="ECO:0007669"/>
    <property type="project" value="InterPro"/>
</dbReference>
<evidence type="ECO:0000259" key="10">
    <source>
        <dbReference type="PROSITE" id="PS50067"/>
    </source>
</evidence>
<evidence type="ECO:0000256" key="9">
    <source>
        <dbReference type="SAM" id="MobiDB-lite"/>
    </source>
</evidence>
<evidence type="ECO:0000256" key="5">
    <source>
        <dbReference type="ARBA" id="ARBA00023054"/>
    </source>
</evidence>
<dbReference type="PRINTS" id="PR00380">
    <property type="entry name" value="KINESINHEAVY"/>
</dbReference>
<evidence type="ECO:0000256" key="2">
    <source>
        <dbReference type="ARBA" id="ARBA00022701"/>
    </source>
</evidence>
<dbReference type="Proteomes" id="UP000323000">
    <property type="component" value="Chromosome 10"/>
</dbReference>
<dbReference type="InterPro" id="IPR021881">
    <property type="entry name" value="NACK_C"/>
</dbReference>
<evidence type="ECO:0000256" key="1">
    <source>
        <dbReference type="ARBA" id="ARBA00007310"/>
    </source>
</evidence>
<feature type="region of interest" description="Disordered" evidence="9">
    <location>
        <begin position="639"/>
        <end position="712"/>
    </location>
</feature>
<dbReference type="PANTHER" id="PTHR47968">
    <property type="entry name" value="CENTROMERE PROTEIN E"/>
    <property type="match status" value="1"/>
</dbReference>
<feature type="domain" description="Kinesin motor" evidence="10">
    <location>
        <begin position="24"/>
        <end position="346"/>
    </location>
</feature>
<dbReference type="InterPro" id="IPR019821">
    <property type="entry name" value="Kinesin_motor_CS"/>
</dbReference>
<name>A0A5C7H594_9ROSI</name>
<dbReference type="Pfam" id="PF00225">
    <property type="entry name" value="Kinesin"/>
    <property type="match status" value="1"/>
</dbReference>
<accession>A0A5C7H594</accession>
<dbReference type="GO" id="GO:0008017">
    <property type="term" value="F:microtubule binding"/>
    <property type="evidence" value="ECO:0007669"/>
    <property type="project" value="InterPro"/>
</dbReference>
<dbReference type="InterPro" id="IPR036961">
    <property type="entry name" value="Kinesin_motor_dom_sf"/>
</dbReference>
<protein>
    <recommendedName>
        <fullName evidence="10">Kinesin motor domain-containing protein</fullName>
    </recommendedName>
</protein>
<dbReference type="SMART" id="SM00129">
    <property type="entry name" value="KISc"/>
    <property type="match status" value="1"/>
</dbReference>
<dbReference type="AlphaFoldDB" id="A0A5C7H594"/>
<comment type="similarity">
    <text evidence="1">Belongs to the TRAFAC class myosin-kinesin ATPase superfamily. Kinesin family. KIN-7 subfamily.</text>
</comment>
<comment type="caution">
    <text evidence="11">The sequence shown here is derived from an EMBL/GenBank/DDBJ whole genome shotgun (WGS) entry which is preliminary data.</text>
</comment>
<evidence type="ECO:0000256" key="3">
    <source>
        <dbReference type="ARBA" id="ARBA00022741"/>
    </source>
</evidence>
<dbReference type="PROSITE" id="PS50067">
    <property type="entry name" value="KINESIN_MOTOR_2"/>
    <property type="match status" value="1"/>
</dbReference>
<keyword evidence="5 8" id="KW-0175">Coiled coil</keyword>
<dbReference type="PANTHER" id="PTHR47968:SF54">
    <property type="entry name" value="KINESIN-LIKE PROTEIN NACK2"/>
    <property type="match status" value="1"/>
</dbReference>
<dbReference type="SUPFAM" id="SSF52540">
    <property type="entry name" value="P-loop containing nucleoside triphosphate hydrolases"/>
    <property type="match status" value="1"/>
</dbReference>
<dbReference type="PROSITE" id="PS00411">
    <property type="entry name" value="KINESIN_MOTOR_1"/>
    <property type="match status" value="1"/>
</dbReference>
<keyword evidence="3 7" id="KW-0547">Nucleotide-binding</keyword>
<keyword evidence="12" id="KW-1185">Reference proteome</keyword>
<sequence>MGGEELIPGDAQALPLPSGQEQERILVLVRVRPLNDKEISRNDVSDWECINNSTIIFKNSLPERSMFPAAYTFDRVFGYDNPTRQVYEEGAKEVSLAVVSGINSTIFAYGQTNSGKTYTMRGITECAVEDIYDYIERHKEREFLLKFSAMEIYNEAVRDLLSTDTTPLRLLDDPERGTVIEKLTEEILEDWSHLKELLSICEAQRQIGETSLNETSSRSHQILRLTIESSARVFLAAEKSSTLAATVNFVDLAGSERASQALSAGARLKEGCHINRSLLTLGTVIRKLSKGRNQHIPYRDSKLTRILQNSLGGNAKTVIICTMSPARSHVEQSRNTLLFASCAKEVSTNAQVNVVMSDKALVKQLQRELARLESEMKSVGSTSVKSNSASLLKEKELIIEQMDKEIRELTRQRDLAQSRVEKLLQSSGEDQVSSLDEYSVVGSSDVPSPLHSDLGHGTHNTVKNFDRHGVSNRSPQNFQLSEYPEDNFPMDESTPKFVGLDPSQGWEQRAKNNDEESCKEVQCIEMENSSMNKKIEAEVSLPKPEEKDGVASPFSSGVSSPRKEDKESNTIIDSPKYDGMKRKIQELQKTIDYLVNLYPLERSPYLNEEDVSTTKSIRMNRSTSCRAVLMSAPTSIWSPISKQTEDAPTNFSETPGGFYQELSESKRGAKTGNLTRKDSQTSMSSASLDDEDDDDEEEEDISSIHGQNENASLWYYNNEEQEVDKPSIGTEENLLGSNQNLYESNNNAKIGSFTRVDSQTSISSASMDSQSTKESEAGDAASVHDLVSETAKLQTQKQCDNNLVQQTTTETEMSTDNVEEAGLEGLVQDALQPHSDWPVEFERKRREIFELWNACHVPLVHRTYFFLLFKGDPSDSVYMEVEIRRLSFLKGGKGDVLFHSNFVVILTIRSFYKDSLKDLLREREMLSKQIHQKFPRKERENLYKKWNISLNTKQRSVQLARRVWTDTKDMNHIDESAALVAKLVGFIQPGQAPKEIFGLSFLPRSSNNRRTYSWSVSSLI</sequence>
<evidence type="ECO:0000256" key="8">
    <source>
        <dbReference type="SAM" id="Coils"/>
    </source>
</evidence>
<proteinExistence type="inferred from homology"/>
<feature type="region of interest" description="Disordered" evidence="9">
    <location>
        <begin position="540"/>
        <end position="574"/>
    </location>
</feature>
<gene>
    <name evidence="11" type="ORF">EZV62_021300</name>
</gene>
<dbReference type="Pfam" id="PF11995">
    <property type="entry name" value="DUF3490"/>
    <property type="match status" value="1"/>
</dbReference>
<dbReference type="GO" id="GO:0003777">
    <property type="term" value="F:microtubule motor activity"/>
    <property type="evidence" value="ECO:0007669"/>
    <property type="project" value="InterPro"/>
</dbReference>
<evidence type="ECO:0000256" key="7">
    <source>
        <dbReference type="PROSITE-ProRule" id="PRU00283"/>
    </source>
</evidence>
<feature type="binding site" evidence="7">
    <location>
        <begin position="110"/>
        <end position="117"/>
    </location>
    <ligand>
        <name>ATP</name>
        <dbReference type="ChEBI" id="CHEBI:30616"/>
    </ligand>
</feature>
<feature type="compositionally biased region" description="Basic and acidic residues" evidence="9">
    <location>
        <begin position="540"/>
        <end position="549"/>
    </location>
</feature>